<keyword evidence="11" id="KW-0496">Mitochondrion</keyword>
<reference evidence="16 17" key="1">
    <citation type="journal article" date="2012" name="Eukaryot. Cell">
        <title>Genome sequence of the fungus Glarea lozoyensis: the first genome sequence of a species from the Helotiaceae family.</title>
        <authorList>
            <person name="Youssar L."/>
            <person name="Gruening B.A."/>
            <person name="Erxleben A."/>
            <person name="Guenther S."/>
            <person name="Huettel W."/>
        </authorList>
    </citation>
    <scope>NUCLEOTIDE SEQUENCE [LARGE SCALE GENOMIC DNA]</scope>
    <source>
        <strain evidence="17">ATCC 74030 / MF5533</strain>
    </source>
</reference>
<gene>
    <name evidence="16" type="ORF">M7I_6146</name>
</gene>
<dbReference type="HOGENOM" id="CLU_036959_1_1_1"/>
<dbReference type="PROSITE" id="PS00435">
    <property type="entry name" value="PEROXIDASE_1"/>
    <property type="match status" value="1"/>
</dbReference>
<dbReference type="GO" id="GO:0004130">
    <property type="term" value="F:cytochrome-c peroxidase activity"/>
    <property type="evidence" value="ECO:0007669"/>
    <property type="project" value="UniProtKB-EC"/>
</dbReference>
<evidence type="ECO:0000259" key="15">
    <source>
        <dbReference type="PROSITE" id="PS50873"/>
    </source>
</evidence>
<dbReference type="CDD" id="cd00691">
    <property type="entry name" value="ascorbate_peroxidase"/>
    <property type="match status" value="1"/>
</dbReference>
<dbReference type="GO" id="GO:0020037">
    <property type="term" value="F:heme binding"/>
    <property type="evidence" value="ECO:0007669"/>
    <property type="project" value="UniProtKB-UniRule"/>
</dbReference>
<dbReference type="PRINTS" id="PR00458">
    <property type="entry name" value="PEROXIDASE"/>
</dbReference>
<evidence type="ECO:0000256" key="6">
    <source>
        <dbReference type="ARBA" id="ARBA00022617"/>
    </source>
</evidence>
<evidence type="ECO:0000256" key="14">
    <source>
        <dbReference type="RuleBase" id="RU363051"/>
    </source>
</evidence>
<dbReference type="GO" id="GO:0046872">
    <property type="term" value="F:metal ion binding"/>
    <property type="evidence" value="ECO:0007669"/>
    <property type="project" value="UniProtKB-UniRule"/>
</dbReference>
<comment type="caution">
    <text evidence="16">The sequence shown here is derived from an EMBL/GenBank/DDBJ whole genome shotgun (WGS) entry which is preliminary data.</text>
</comment>
<evidence type="ECO:0000256" key="1">
    <source>
        <dbReference type="ARBA" id="ARBA00003917"/>
    </source>
</evidence>
<evidence type="ECO:0000256" key="8">
    <source>
        <dbReference type="ARBA" id="ARBA00022946"/>
    </source>
</evidence>
<dbReference type="InParanoid" id="H0ETS7"/>
<dbReference type="InterPro" id="IPR019794">
    <property type="entry name" value="Peroxidases_AS"/>
</dbReference>
<sequence>MSSSATRTFARVALKTRPSGAALRTTARNTAFTLPRQAFRQQSRRGYASEPAAKSSSGLYLGIGALALAGGAGFYLHSGESLLKGSSGETAGIFTPKQEDYQKVYDDIAKLLEEKDDYDDGSYGPVLVRLAWHASGTYDKETGTGGSNGATMRFAPEGDHGANAGLVAARDFLEPVKQKHPWISYSDLWILSGVCAIQEMQGPVIPYRPGRHDKDIVACTPDGRLPDASQGNKHLRDIFYRMGFNDQEIVALSGAHALGRCHTTRSGYEGPWTFSPTVVTNEYYKLLLNEKWSWKKWNGPKQLEDKTTRSLMMLPTDMAIVTDKTFKQWAEKYAKDEELFFKDFSNVIVKLFELGVPFAEGSEKMTLKPTNV</sequence>
<evidence type="ECO:0000313" key="17">
    <source>
        <dbReference type="Proteomes" id="UP000005446"/>
    </source>
</evidence>
<evidence type="ECO:0000256" key="3">
    <source>
        <dbReference type="ARBA" id="ARBA00004569"/>
    </source>
</evidence>
<dbReference type="EMBL" id="AGUE01000165">
    <property type="protein sequence ID" value="EHK98096.1"/>
    <property type="molecule type" value="Genomic_DNA"/>
</dbReference>
<dbReference type="PROSITE" id="PS50873">
    <property type="entry name" value="PEROXIDASE_4"/>
    <property type="match status" value="1"/>
</dbReference>
<keyword evidence="6" id="KW-0349">Heme</keyword>
<keyword evidence="7" id="KW-0479">Metal-binding</keyword>
<dbReference type="Pfam" id="PF00141">
    <property type="entry name" value="peroxidase"/>
    <property type="match status" value="1"/>
</dbReference>
<evidence type="ECO:0000313" key="16">
    <source>
        <dbReference type="EMBL" id="EHK98096.1"/>
    </source>
</evidence>
<dbReference type="OrthoDB" id="2859658at2759"/>
<dbReference type="InterPro" id="IPR019793">
    <property type="entry name" value="Peroxidases_heam-ligand_BS"/>
</dbReference>
<dbReference type="InterPro" id="IPR002207">
    <property type="entry name" value="Peroxidase_I"/>
</dbReference>
<proteinExistence type="inferred from homology"/>
<dbReference type="PANTHER" id="PTHR31356:SF58">
    <property type="entry name" value="CYTOCHROME C PEROXIDASE, MITOCHONDRIAL"/>
    <property type="match status" value="1"/>
</dbReference>
<organism evidence="16 17">
    <name type="scientific">Glarea lozoyensis (strain ATCC 74030 / MF5533)</name>
    <dbReference type="NCBI Taxonomy" id="1104152"/>
    <lineage>
        <taxon>Eukaryota</taxon>
        <taxon>Fungi</taxon>
        <taxon>Dikarya</taxon>
        <taxon>Ascomycota</taxon>
        <taxon>Pezizomycotina</taxon>
        <taxon>Leotiomycetes</taxon>
        <taxon>Helotiales</taxon>
        <taxon>Helotiaceae</taxon>
        <taxon>Glarea</taxon>
    </lineage>
</organism>
<dbReference type="InterPro" id="IPR044831">
    <property type="entry name" value="Ccp1-like"/>
</dbReference>
<dbReference type="PANTHER" id="PTHR31356">
    <property type="entry name" value="THYLAKOID LUMENAL 29 KDA PROTEIN, CHLOROPLASTIC-RELATED"/>
    <property type="match status" value="1"/>
</dbReference>
<dbReference type="Gene3D" id="1.10.520.10">
    <property type="match status" value="1"/>
</dbReference>
<evidence type="ECO:0000256" key="4">
    <source>
        <dbReference type="ARBA" id="ARBA00005997"/>
    </source>
</evidence>
<comment type="similarity">
    <text evidence="4">Belongs to the peroxidase family. Cytochrome c peroxidase subfamily.</text>
</comment>
<dbReference type="GO" id="GO:0034599">
    <property type="term" value="P:cellular response to oxidative stress"/>
    <property type="evidence" value="ECO:0007669"/>
    <property type="project" value="InterPro"/>
</dbReference>
<dbReference type="GO" id="GO:0042744">
    <property type="term" value="P:hydrogen peroxide catabolic process"/>
    <property type="evidence" value="ECO:0007669"/>
    <property type="project" value="TreeGrafter"/>
</dbReference>
<dbReference type="Gene3D" id="1.10.420.10">
    <property type="entry name" value="Peroxidase, domain 2"/>
    <property type="match status" value="1"/>
</dbReference>
<dbReference type="GO" id="GO:0000302">
    <property type="term" value="P:response to reactive oxygen species"/>
    <property type="evidence" value="ECO:0007669"/>
    <property type="project" value="TreeGrafter"/>
</dbReference>
<evidence type="ECO:0000256" key="5">
    <source>
        <dbReference type="ARBA" id="ARBA00022559"/>
    </source>
</evidence>
<protein>
    <recommendedName>
        <fullName evidence="14">Peroxidase</fullName>
        <ecNumber evidence="14">1.11.1.-</ecNumber>
    </recommendedName>
</protein>
<comment type="subunit">
    <text evidence="12">Forms a one-to-one complex with cytochrome c.</text>
</comment>
<dbReference type="FunCoup" id="H0ETS7">
    <property type="interactions" value="57"/>
</dbReference>
<evidence type="ECO:0000256" key="11">
    <source>
        <dbReference type="ARBA" id="ARBA00023128"/>
    </source>
</evidence>
<name>H0ETS7_GLAL7</name>
<comment type="function">
    <text evidence="1">Destroys radicals which are normally produced within the cells and which are toxic to biological systems.</text>
</comment>
<keyword evidence="17" id="KW-1185">Reference proteome</keyword>
<evidence type="ECO:0000256" key="12">
    <source>
        <dbReference type="ARBA" id="ARBA00038574"/>
    </source>
</evidence>
<dbReference type="SUPFAM" id="SSF48113">
    <property type="entry name" value="Heme-dependent peroxidases"/>
    <property type="match status" value="1"/>
</dbReference>
<dbReference type="GO" id="GO:0005759">
    <property type="term" value="C:mitochondrial matrix"/>
    <property type="evidence" value="ECO:0007669"/>
    <property type="project" value="UniProtKB-SubCell"/>
</dbReference>
<evidence type="ECO:0000256" key="13">
    <source>
        <dbReference type="ARBA" id="ARBA00049265"/>
    </source>
</evidence>
<evidence type="ECO:0000256" key="7">
    <source>
        <dbReference type="ARBA" id="ARBA00022723"/>
    </source>
</evidence>
<dbReference type="InterPro" id="IPR010255">
    <property type="entry name" value="Haem_peroxidase_sf"/>
</dbReference>
<keyword evidence="10" id="KW-0408">Iron</keyword>
<dbReference type="Proteomes" id="UP000005446">
    <property type="component" value="Unassembled WGS sequence"/>
</dbReference>
<keyword evidence="8" id="KW-0809">Transit peptide</keyword>
<keyword evidence="9 14" id="KW-0560">Oxidoreductase</keyword>
<dbReference type="PROSITE" id="PS00436">
    <property type="entry name" value="PEROXIDASE_2"/>
    <property type="match status" value="1"/>
</dbReference>
<dbReference type="GO" id="GO:0005758">
    <property type="term" value="C:mitochondrial intermembrane space"/>
    <property type="evidence" value="ECO:0007669"/>
    <property type="project" value="UniProtKB-SubCell"/>
</dbReference>
<comment type="subcellular location">
    <subcellularLocation>
        <location evidence="3">Mitochondrion intermembrane space</location>
    </subcellularLocation>
    <subcellularLocation>
        <location evidence="2">Mitochondrion matrix</location>
    </subcellularLocation>
</comment>
<comment type="catalytic activity">
    <reaction evidence="13">
        <text>2 Fe(II)-[cytochrome c] + H2O2 + 2 H(+) = 2 Fe(III)-[cytochrome c] + 2 H2O</text>
        <dbReference type="Rhea" id="RHEA:16581"/>
        <dbReference type="Rhea" id="RHEA-COMP:10350"/>
        <dbReference type="Rhea" id="RHEA-COMP:14399"/>
        <dbReference type="ChEBI" id="CHEBI:15377"/>
        <dbReference type="ChEBI" id="CHEBI:15378"/>
        <dbReference type="ChEBI" id="CHEBI:16240"/>
        <dbReference type="ChEBI" id="CHEBI:29033"/>
        <dbReference type="ChEBI" id="CHEBI:29034"/>
        <dbReference type="EC" id="1.11.1.5"/>
    </reaction>
</comment>
<evidence type="ECO:0000256" key="9">
    <source>
        <dbReference type="ARBA" id="ARBA00023002"/>
    </source>
</evidence>
<keyword evidence="5 14" id="KW-0575">Peroxidase</keyword>
<dbReference type="InterPro" id="IPR002016">
    <property type="entry name" value="Haem_peroxidase"/>
</dbReference>
<dbReference type="PRINTS" id="PR00459">
    <property type="entry name" value="ASPEROXIDASE"/>
</dbReference>
<accession>H0ETS7</accession>
<evidence type="ECO:0000256" key="2">
    <source>
        <dbReference type="ARBA" id="ARBA00004305"/>
    </source>
</evidence>
<dbReference type="AlphaFoldDB" id="H0ETS7"/>
<feature type="domain" description="Plant heme peroxidase family profile" evidence="15">
    <location>
        <begin position="183"/>
        <end position="372"/>
    </location>
</feature>
<dbReference type="FunFam" id="1.10.520.10:FF:000005">
    <property type="entry name" value="Cytochrome c peroxidase"/>
    <property type="match status" value="1"/>
</dbReference>
<dbReference type="FunFam" id="1.10.420.10:FF:000009">
    <property type="entry name" value="Ascorbate peroxidase"/>
    <property type="match status" value="1"/>
</dbReference>
<dbReference type="EC" id="1.11.1.-" evidence="14"/>
<evidence type="ECO:0000256" key="10">
    <source>
        <dbReference type="ARBA" id="ARBA00023004"/>
    </source>
</evidence>